<proteinExistence type="predicted"/>
<accession>A0A9P6VNT0</accession>
<sequence length="463" mass="50358">MPGDIDPTALSRPISTTPILPPKTISSSSSAQNVVAKTFPKGGHNPPRIDLEPLYTALKTAIGEHWGTYKESISLFVMADSPLPGQLNQEELSSRIDHFLITPAGETEHLHNQLVAGIYGNVSREMPDQGVASWVSANDKPTTGAGSKPVTGDAAEQRLKTEVMQLPSRDRRRMKDLSQNEFDPFEAFASMFGQTRLSRGPKAQEPATASAGGLNKTNWDLEIRKRWTQPLASETGEFPDTTTIETRMLPICYETGLVSGHAADAAYFMSVATETFIKEVLSSIFSKTRTNGPGATGSAGTGGGATWIQSHKYRVQLEREEEAFLRGEVQRDKSGLLPIEAKAASERGPLGMADVRTALEIGDCGLGQMPVVVQQIMFGYREGELESWDDYAWPEGYEYGRVLGEIPGEDIEMGGMDGINDVNGVNGINGHNYDEMDEYGWEGEYDDTSALDNLLDSCLAIGI</sequence>
<dbReference type="GO" id="GO:0003713">
    <property type="term" value="F:transcription coactivator activity"/>
    <property type="evidence" value="ECO:0007669"/>
    <property type="project" value="TreeGrafter"/>
</dbReference>
<evidence type="ECO:0000256" key="5">
    <source>
        <dbReference type="SAM" id="MobiDB-lite"/>
    </source>
</evidence>
<organism evidence="6 7">
    <name type="scientific">Hyphodiscus hymeniophilus</name>
    <dbReference type="NCBI Taxonomy" id="353542"/>
    <lineage>
        <taxon>Eukaryota</taxon>
        <taxon>Fungi</taxon>
        <taxon>Dikarya</taxon>
        <taxon>Ascomycota</taxon>
        <taxon>Pezizomycotina</taxon>
        <taxon>Leotiomycetes</taxon>
        <taxon>Helotiales</taxon>
        <taxon>Hyphodiscaceae</taxon>
        <taxon>Hyphodiscus</taxon>
    </lineage>
</organism>
<dbReference type="Pfam" id="PF12767">
    <property type="entry name" value="SAGA-Tad1"/>
    <property type="match status" value="1"/>
</dbReference>
<evidence type="ECO:0000256" key="4">
    <source>
        <dbReference type="ARBA" id="ARBA00023242"/>
    </source>
</evidence>
<protein>
    <recommendedName>
        <fullName evidence="8">Transcriptional coactivator HFI1/ADA1</fullName>
    </recommendedName>
</protein>
<dbReference type="AlphaFoldDB" id="A0A9P6VNT0"/>
<dbReference type="GO" id="GO:0006357">
    <property type="term" value="P:regulation of transcription by RNA polymerase II"/>
    <property type="evidence" value="ECO:0007669"/>
    <property type="project" value="TreeGrafter"/>
</dbReference>
<dbReference type="GO" id="GO:0005634">
    <property type="term" value="C:nucleus"/>
    <property type="evidence" value="ECO:0007669"/>
    <property type="project" value="UniProtKB-SubCell"/>
</dbReference>
<evidence type="ECO:0000313" key="6">
    <source>
        <dbReference type="EMBL" id="KAG0651831.1"/>
    </source>
</evidence>
<dbReference type="Proteomes" id="UP000785200">
    <property type="component" value="Unassembled WGS sequence"/>
</dbReference>
<dbReference type="GO" id="GO:0000124">
    <property type="term" value="C:SAGA complex"/>
    <property type="evidence" value="ECO:0007669"/>
    <property type="project" value="UniProtKB-ARBA"/>
</dbReference>
<reference evidence="6" key="1">
    <citation type="submission" date="2019-07" db="EMBL/GenBank/DDBJ databases">
        <title>Hyphodiscus hymeniophilus genome sequencing and assembly.</title>
        <authorList>
            <person name="Kramer G."/>
            <person name="Nodwell J."/>
        </authorList>
    </citation>
    <scope>NUCLEOTIDE SEQUENCE</scope>
    <source>
        <strain evidence="6">ATCC 34498</strain>
    </source>
</reference>
<comment type="caution">
    <text evidence="6">The sequence shown here is derived from an EMBL/GenBank/DDBJ whole genome shotgun (WGS) entry which is preliminary data.</text>
</comment>
<keyword evidence="7" id="KW-1185">Reference proteome</keyword>
<gene>
    <name evidence="6" type="ORF">D0Z07_1080</name>
</gene>
<dbReference type="PANTHER" id="PTHR21277:SF5">
    <property type="entry name" value="TRANSCRIPTIONAL ADAPTER 1"/>
    <property type="match status" value="1"/>
</dbReference>
<dbReference type="InterPro" id="IPR024738">
    <property type="entry name" value="Hfi1/Tada1"/>
</dbReference>
<dbReference type="OrthoDB" id="10264870at2759"/>
<comment type="subcellular location">
    <subcellularLocation>
        <location evidence="1">Nucleus</location>
    </subcellularLocation>
</comment>
<keyword evidence="3" id="KW-0804">Transcription</keyword>
<name>A0A9P6VNT0_9HELO</name>
<dbReference type="PANTHER" id="PTHR21277">
    <property type="entry name" value="TRANSCRIPTIONAL ADAPTER 1"/>
    <property type="match status" value="1"/>
</dbReference>
<dbReference type="EMBL" id="VNKQ01000003">
    <property type="protein sequence ID" value="KAG0651831.1"/>
    <property type="molecule type" value="Genomic_DNA"/>
</dbReference>
<keyword evidence="4" id="KW-0539">Nucleus</keyword>
<evidence type="ECO:0000256" key="2">
    <source>
        <dbReference type="ARBA" id="ARBA00023015"/>
    </source>
</evidence>
<evidence type="ECO:0000313" key="7">
    <source>
        <dbReference type="Proteomes" id="UP000785200"/>
    </source>
</evidence>
<feature type="compositionally biased region" description="Polar residues" evidence="5">
    <location>
        <begin position="13"/>
        <end position="32"/>
    </location>
</feature>
<evidence type="ECO:0000256" key="1">
    <source>
        <dbReference type="ARBA" id="ARBA00004123"/>
    </source>
</evidence>
<evidence type="ECO:0008006" key="8">
    <source>
        <dbReference type="Google" id="ProtNLM"/>
    </source>
</evidence>
<feature type="region of interest" description="Disordered" evidence="5">
    <location>
        <begin position="1"/>
        <end position="32"/>
    </location>
</feature>
<evidence type="ECO:0000256" key="3">
    <source>
        <dbReference type="ARBA" id="ARBA00023163"/>
    </source>
</evidence>
<keyword evidence="2" id="KW-0805">Transcription regulation</keyword>